<evidence type="ECO:0000256" key="4">
    <source>
        <dbReference type="ARBA" id="ARBA00022840"/>
    </source>
</evidence>
<dbReference type="STRING" id="31958.SD37_41455"/>
<dbReference type="InterPro" id="IPR000719">
    <property type="entry name" value="Prot_kinase_dom"/>
</dbReference>
<dbReference type="RefSeq" id="WP_044849567.1">
    <property type="nucleotide sequence ID" value="NZ_CP016174.1"/>
</dbReference>
<dbReference type="InterPro" id="IPR017441">
    <property type="entry name" value="Protein_kinase_ATP_BS"/>
</dbReference>
<keyword evidence="8" id="KW-1185">Reference proteome</keyword>
<dbReference type="Proteomes" id="UP000093695">
    <property type="component" value="Chromosome"/>
</dbReference>
<evidence type="ECO:0000259" key="6">
    <source>
        <dbReference type="PROSITE" id="PS50011"/>
    </source>
</evidence>
<keyword evidence="3 7" id="KW-0418">Kinase</keyword>
<dbReference type="GO" id="GO:0004674">
    <property type="term" value="F:protein serine/threonine kinase activity"/>
    <property type="evidence" value="ECO:0007669"/>
    <property type="project" value="UniProtKB-KW"/>
</dbReference>
<reference evidence="7 8" key="1">
    <citation type="journal article" date="2015" name="Genome Announc.">
        <title>Draft Genome Sequence of Norvancomycin-Producing Strain Amycolatopsis orientalis CPCC200066.</title>
        <authorList>
            <person name="Lei X."/>
            <person name="Yuan F."/>
            <person name="Shi Y."/>
            <person name="Li X."/>
            <person name="Wang L."/>
            <person name="Hong B."/>
        </authorList>
    </citation>
    <scope>NUCLEOTIDE SEQUENCE [LARGE SCALE GENOMIC DNA]</scope>
    <source>
        <strain evidence="7 8">B-37</strain>
    </source>
</reference>
<feature type="domain" description="Protein kinase" evidence="6">
    <location>
        <begin position="9"/>
        <end position="256"/>
    </location>
</feature>
<protein>
    <submittedName>
        <fullName evidence="7">Serine/threonine protein kinase</fullName>
    </submittedName>
</protein>
<dbReference type="PROSITE" id="PS00107">
    <property type="entry name" value="PROTEIN_KINASE_ATP"/>
    <property type="match status" value="1"/>
</dbReference>
<dbReference type="AlphaFoldDB" id="A0A193CAR8"/>
<dbReference type="KEGG" id="aori:SD37_41455"/>
<accession>A0A193CAR8</accession>
<keyword evidence="7" id="KW-0723">Serine/threonine-protein kinase</keyword>
<dbReference type="PANTHER" id="PTHR43289:SF34">
    <property type="entry name" value="SERINE_THREONINE-PROTEIN KINASE YBDM-RELATED"/>
    <property type="match status" value="1"/>
</dbReference>
<dbReference type="PROSITE" id="PS50011">
    <property type="entry name" value="PROTEIN_KINASE_DOM"/>
    <property type="match status" value="1"/>
</dbReference>
<evidence type="ECO:0000256" key="2">
    <source>
        <dbReference type="ARBA" id="ARBA00022741"/>
    </source>
</evidence>
<dbReference type="SUPFAM" id="SSF56112">
    <property type="entry name" value="Protein kinase-like (PK-like)"/>
    <property type="match status" value="1"/>
</dbReference>
<dbReference type="EMBL" id="CP016174">
    <property type="protein sequence ID" value="ANN21410.1"/>
    <property type="molecule type" value="Genomic_DNA"/>
</dbReference>
<gene>
    <name evidence="7" type="ORF">SD37_41455</name>
</gene>
<sequence>MDDWALPGFTELGSLGEGGFGRVVLARHEESAQVVAIKYLYTRFAADPARLAEFRHEAQILSRVSGPHIARLHQFVETPQGAAIIMEAVHGVSLKEILSRQEKLEPEAALAILKGSLLGLAGAHAAGTVHRDYKPANVLVTPEGQSKLVDFGIAVLSGETGVAAGTPAYMAPEQWAGGVATPATDVYAATCVFFQCVAGHRPYEAEQTEVLRTLHEYAPIPFGEVPEPVRDLIARGMAKDVAQRPSGAAEFVVELEASARKAYGDDWERNGWHWLAKGAGVLVALSPLALLGAGTAAAPVIAGGAAGGVAATTGGGIALGLKVTAAVAAVTAAAVGTVVVLNVNSDDQASAPPRTATVAAMQVDLLTRTEKLDGYDYNGKYVRISGLKDKAAEERVNKALMAPIDAWLENFWPDSYQPQPEPDGDIPHMKTEAEVLRRDDKLLSVVYKRSIDSVQFGNHGGFSIRPVVIDLTKGEQISSAHLFDNVDGTSSRMQMLEELLLDSAKPGDCLTGARNSTEHLPATSLSQRYTFDYDSIVQAAPAANGMRFFVYGSALGYPRVCDPTEVTTEYDRLRDLMSPTVMNLLGLTNGAKQGKRTKEDNVGAFTITTPESWWLLSSAPIERYLVTADQCTNTGTQPFHCAGVLFSDNSRVEPATPAYEPGKPYNRSLGPRPCLSIGAPNETQGSPVLQKKELRPIGTKRAAYEEWRLTCSGGGTVTQRVWFLPKTQLVIVDEWNTPGLDKILEEARWH</sequence>
<feature type="binding site" evidence="5">
    <location>
        <position position="38"/>
    </location>
    <ligand>
        <name>ATP</name>
        <dbReference type="ChEBI" id="CHEBI:30616"/>
    </ligand>
</feature>
<dbReference type="Gene3D" id="3.30.565.40">
    <property type="entry name" value="Fervidobacterium nodosum Rt17-B1 like"/>
    <property type="match status" value="1"/>
</dbReference>
<dbReference type="eggNOG" id="COG0515">
    <property type="taxonomic scope" value="Bacteria"/>
</dbReference>
<evidence type="ECO:0000256" key="1">
    <source>
        <dbReference type="ARBA" id="ARBA00022679"/>
    </source>
</evidence>
<dbReference type="InterPro" id="IPR011009">
    <property type="entry name" value="Kinase-like_dom_sf"/>
</dbReference>
<proteinExistence type="predicted"/>
<keyword evidence="4 5" id="KW-0067">ATP-binding</keyword>
<organism evidence="7 8">
    <name type="scientific">Amycolatopsis orientalis</name>
    <name type="common">Nocardia orientalis</name>
    <dbReference type="NCBI Taxonomy" id="31958"/>
    <lineage>
        <taxon>Bacteria</taxon>
        <taxon>Bacillati</taxon>
        <taxon>Actinomycetota</taxon>
        <taxon>Actinomycetes</taxon>
        <taxon>Pseudonocardiales</taxon>
        <taxon>Pseudonocardiaceae</taxon>
        <taxon>Amycolatopsis</taxon>
    </lineage>
</organism>
<dbReference type="PANTHER" id="PTHR43289">
    <property type="entry name" value="MITOGEN-ACTIVATED PROTEIN KINASE KINASE KINASE 20-RELATED"/>
    <property type="match status" value="1"/>
</dbReference>
<evidence type="ECO:0000313" key="8">
    <source>
        <dbReference type="Proteomes" id="UP000093695"/>
    </source>
</evidence>
<keyword evidence="2 5" id="KW-0547">Nucleotide-binding</keyword>
<keyword evidence="1" id="KW-0808">Transferase</keyword>
<evidence type="ECO:0000313" key="7">
    <source>
        <dbReference type="EMBL" id="ANN21410.1"/>
    </source>
</evidence>
<dbReference type="Pfam" id="PF00069">
    <property type="entry name" value="Pkinase"/>
    <property type="match status" value="1"/>
</dbReference>
<dbReference type="Gene3D" id="1.10.510.10">
    <property type="entry name" value="Transferase(Phosphotransferase) domain 1"/>
    <property type="match status" value="1"/>
</dbReference>
<evidence type="ECO:0000256" key="3">
    <source>
        <dbReference type="ARBA" id="ARBA00022777"/>
    </source>
</evidence>
<dbReference type="GO" id="GO:0005524">
    <property type="term" value="F:ATP binding"/>
    <property type="evidence" value="ECO:0007669"/>
    <property type="project" value="UniProtKB-UniRule"/>
</dbReference>
<name>A0A193CAR8_AMYOR</name>
<evidence type="ECO:0000256" key="5">
    <source>
        <dbReference type="PROSITE-ProRule" id="PRU10141"/>
    </source>
</evidence>
<dbReference type="CDD" id="cd14014">
    <property type="entry name" value="STKc_PknB_like"/>
    <property type="match status" value="1"/>
</dbReference>